<reference evidence="2" key="2">
    <citation type="submission" date="2024-10" db="UniProtKB">
        <authorList>
            <consortium name="EnsemblProtists"/>
        </authorList>
    </citation>
    <scope>IDENTIFICATION</scope>
</reference>
<dbReference type="RefSeq" id="XP_005776053.1">
    <property type="nucleotide sequence ID" value="XM_005775996.1"/>
</dbReference>
<evidence type="ECO:0000256" key="1">
    <source>
        <dbReference type="SAM" id="MobiDB-lite"/>
    </source>
</evidence>
<dbReference type="EnsemblProtists" id="EOD23624">
    <property type="protein sequence ID" value="EOD23624"/>
    <property type="gene ID" value="EMIHUDRAFT_239335"/>
</dbReference>
<dbReference type="HOGENOM" id="CLU_1067249_0_0_1"/>
<dbReference type="AlphaFoldDB" id="A0A0D3JJD9"/>
<reference evidence="3" key="1">
    <citation type="journal article" date="2013" name="Nature">
        <title>Pan genome of the phytoplankton Emiliania underpins its global distribution.</title>
        <authorList>
            <person name="Read B.A."/>
            <person name="Kegel J."/>
            <person name="Klute M.J."/>
            <person name="Kuo A."/>
            <person name="Lefebvre S.C."/>
            <person name="Maumus F."/>
            <person name="Mayer C."/>
            <person name="Miller J."/>
            <person name="Monier A."/>
            <person name="Salamov A."/>
            <person name="Young J."/>
            <person name="Aguilar M."/>
            <person name="Claverie J.M."/>
            <person name="Frickenhaus S."/>
            <person name="Gonzalez K."/>
            <person name="Herman E.K."/>
            <person name="Lin Y.C."/>
            <person name="Napier J."/>
            <person name="Ogata H."/>
            <person name="Sarno A.F."/>
            <person name="Shmutz J."/>
            <person name="Schroeder D."/>
            <person name="de Vargas C."/>
            <person name="Verret F."/>
            <person name="von Dassow P."/>
            <person name="Valentin K."/>
            <person name="Van de Peer Y."/>
            <person name="Wheeler G."/>
            <person name="Dacks J.B."/>
            <person name="Delwiche C.F."/>
            <person name="Dyhrman S.T."/>
            <person name="Glockner G."/>
            <person name="John U."/>
            <person name="Richards T."/>
            <person name="Worden A.Z."/>
            <person name="Zhang X."/>
            <person name="Grigoriev I.V."/>
            <person name="Allen A.E."/>
            <person name="Bidle K."/>
            <person name="Borodovsky M."/>
            <person name="Bowler C."/>
            <person name="Brownlee C."/>
            <person name="Cock J.M."/>
            <person name="Elias M."/>
            <person name="Gladyshev V.N."/>
            <person name="Groth M."/>
            <person name="Guda C."/>
            <person name="Hadaegh A."/>
            <person name="Iglesias-Rodriguez M.D."/>
            <person name="Jenkins J."/>
            <person name="Jones B.M."/>
            <person name="Lawson T."/>
            <person name="Leese F."/>
            <person name="Lindquist E."/>
            <person name="Lobanov A."/>
            <person name="Lomsadze A."/>
            <person name="Malik S.B."/>
            <person name="Marsh M.E."/>
            <person name="Mackinder L."/>
            <person name="Mock T."/>
            <person name="Mueller-Roeber B."/>
            <person name="Pagarete A."/>
            <person name="Parker M."/>
            <person name="Probert I."/>
            <person name="Quesneville H."/>
            <person name="Raines C."/>
            <person name="Rensing S.A."/>
            <person name="Riano-Pachon D.M."/>
            <person name="Richier S."/>
            <person name="Rokitta S."/>
            <person name="Shiraiwa Y."/>
            <person name="Soanes D.M."/>
            <person name="van der Giezen M."/>
            <person name="Wahlund T.M."/>
            <person name="Williams B."/>
            <person name="Wilson W."/>
            <person name="Wolfe G."/>
            <person name="Wurch L.L."/>
        </authorList>
    </citation>
    <scope>NUCLEOTIDE SEQUENCE</scope>
</reference>
<sequence length="261" mass="26246">MSFFGFGTPSKPPPAPSATPGTPATPPAAERDLGDLAQILGDDAALQEAASAVAAQPAAISASVLAAEQLALVTRLQALSHRRLIRQHARAAAASFGGASSSGRDGGPEAALDACHVRGASPADGVVEEGGGGGVERVRATLAGAGAASLYVRFSLARDPERGTADLELQLQQIAPVSRASRCAGRPRDSGSPPWTVLDDSLRAKLDEVQELLGLPPPVWGPAAVLGLLLSACAGLPGCDPAKSIAASLRAAHREEVLAAA</sequence>
<organism evidence="2 3">
    <name type="scientific">Emiliania huxleyi (strain CCMP1516)</name>
    <dbReference type="NCBI Taxonomy" id="280463"/>
    <lineage>
        <taxon>Eukaryota</taxon>
        <taxon>Haptista</taxon>
        <taxon>Haptophyta</taxon>
        <taxon>Prymnesiophyceae</taxon>
        <taxon>Isochrysidales</taxon>
        <taxon>Noelaerhabdaceae</taxon>
        <taxon>Emiliania</taxon>
    </lineage>
</organism>
<feature type="region of interest" description="Disordered" evidence="1">
    <location>
        <begin position="1"/>
        <end position="32"/>
    </location>
</feature>
<evidence type="ECO:0000313" key="2">
    <source>
        <dbReference type="EnsemblProtists" id="EOD23624"/>
    </source>
</evidence>
<evidence type="ECO:0000313" key="3">
    <source>
        <dbReference type="Proteomes" id="UP000013827"/>
    </source>
</evidence>
<accession>A0A0D3JJD9</accession>
<dbReference type="KEGG" id="ehx:EMIHUDRAFT_239335"/>
<dbReference type="GeneID" id="17269169"/>
<dbReference type="PaxDb" id="2903-EOD23624"/>
<keyword evidence="3" id="KW-1185">Reference proteome</keyword>
<proteinExistence type="predicted"/>
<name>A0A0D3JJD9_EMIH1</name>
<dbReference type="Proteomes" id="UP000013827">
    <property type="component" value="Unassembled WGS sequence"/>
</dbReference>
<protein>
    <submittedName>
        <fullName evidence="2">Uncharacterized protein</fullName>
    </submittedName>
</protein>